<dbReference type="InterPro" id="IPR001387">
    <property type="entry name" value="Cro/C1-type_HTH"/>
</dbReference>
<dbReference type="AlphaFoldDB" id="A0A1E4RAZ5"/>
<dbReference type="Proteomes" id="UP000094784">
    <property type="component" value="Unassembled WGS sequence"/>
</dbReference>
<proteinExistence type="predicted"/>
<dbReference type="SUPFAM" id="SSF47413">
    <property type="entry name" value="lambda repressor-like DNA-binding domains"/>
    <property type="match status" value="1"/>
</dbReference>
<evidence type="ECO:0000259" key="1">
    <source>
        <dbReference type="PROSITE" id="PS50943"/>
    </source>
</evidence>
<name>A0A1E4RAZ5_9BACI</name>
<dbReference type="EMBL" id="MECQ01000001">
    <property type="protein sequence ID" value="ODV57641.1"/>
    <property type="molecule type" value="Genomic_DNA"/>
</dbReference>
<organism evidence="2 3">
    <name type="scientific">Lysinibacillus fusiformis</name>
    <dbReference type="NCBI Taxonomy" id="28031"/>
    <lineage>
        <taxon>Bacteria</taxon>
        <taxon>Bacillati</taxon>
        <taxon>Bacillota</taxon>
        <taxon>Bacilli</taxon>
        <taxon>Bacillales</taxon>
        <taxon>Bacillaceae</taxon>
        <taxon>Lysinibacillus</taxon>
    </lineage>
</organism>
<dbReference type="PROSITE" id="PS51257">
    <property type="entry name" value="PROKAR_LIPOPROTEIN"/>
    <property type="match status" value="1"/>
</dbReference>
<dbReference type="InterPro" id="IPR010982">
    <property type="entry name" value="Lambda_DNA-bd_dom_sf"/>
</dbReference>
<protein>
    <recommendedName>
        <fullName evidence="1">HTH cro/C1-type domain-containing protein</fullName>
    </recommendedName>
</protein>
<comment type="caution">
    <text evidence="2">The sequence shown here is derived from an EMBL/GenBank/DDBJ whole genome shotgun (WGS) entry which is preliminary data.</text>
</comment>
<sequence length="61" mass="6662">MRLIAERKSKGYTQAQLGALVGCSASMISSLELGKVNPSIEISIQLEEILSTPFFELFSDL</sequence>
<dbReference type="Gene3D" id="1.10.260.40">
    <property type="entry name" value="lambda repressor-like DNA-binding domains"/>
    <property type="match status" value="1"/>
</dbReference>
<reference evidence="2 3" key="1">
    <citation type="submission" date="2016-09" db="EMBL/GenBank/DDBJ databases">
        <title>Draft genome sequence of the soil isolate, Lysinibacillus fusiformis M5, a potential hypoxanthine producer.</title>
        <authorList>
            <person name="Gallegos-Monterrosa R."/>
            <person name="Maroti G."/>
            <person name="Balint B."/>
            <person name="Kovacs A.T."/>
        </authorList>
    </citation>
    <scope>NUCLEOTIDE SEQUENCE [LARGE SCALE GENOMIC DNA]</scope>
    <source>
        <strain evidence="2 3">M5</strain>
    </source>
</reference>
<accession>A0A1E4RAZ5</accession>
<evidence type="ECO:0000313" key="2">
    <source>
        <dbReference type="EMBL" id="ODV57641.1"/>
    </source>
</evidence>
<evidence type="ECO:0000313" key="3">
    <source>
        <dbReference type="Proteomes" id="UP000094784"/>
    </source>
</evidence>
<dbReference type="Pfam" id="PF01381">
    <property type="entry name" value="HTH_3"/>
    <property type="match status" value="1"/>
</dbReference>
<gene>
    <name evidence="2" type="ORF">BG258_05690</name>
</gene>
<dbReference type="SMART" id="SM00530">
    <property type="entry name" value="HTH_XRE"/>
    <property type="match status" value="1"/>
</dbReference>
<dbReference type="GO" id="GO:0003677">
    <property type="term" value="F:DNA binding"/>
    <property type="evidence" value="ECO:0007669"/>
    <property type="project" value="InterPro"/>
</dbReference>
<dbReference type="PROSITE" id="PS50943">
    <property type="entry name" value="HTH_CROC1"/>
    <property type="match status" value="1"/>
</dbReference>
<feature type="domain" description="HTH cro/C1-type" evidence="1">
    <location>
        <begin position="3"/>
        <end position="57"/>
    </location>
</feature>
<dbReference type="CDD" id="cd00093">
    <property type="entry name" value="HTH_XRE"/>
    <property type="match status" value="1"/>
</dbReference>